<protein>
    <recommendedName>
        <fullName evidence="3">Rab-GAP TBC domain-containing protein</fullName>
    </recommendedName>
</protein>
<feature type="compositionally biased region" description="Basic and acidic residues" evidence="1">
    <location>
        <begin position="357"/>
        <end position="373"/>
    </location>
</feature>
<sequence>MLQGLRKKIGRYASVGGVEETLEEEGRQKQRLKEDATPMEAAVWHFNKQDRTLRRLETEMIHMLDKLRVGIFTILSSYSGRNDLGNLQVLKIFLKYFILCFYLEFVFVFVFYRCFPSDKEKEKDYVAAMKQIEQEDTERMEQSIRFTILDPMQARLERYDQLRKEIHNWDKLRAGALKMHVSRFEDDEKRLHLKRDLYTLLQEAEEALLPQLEDAIRSEAVTTAALFKTTRLQTAIFFRNASRSVQSSLTLPEQELVVEANRAFKYSAAMNVPLSSKSLSLASDGWSEVDGSSSSTALDGVEAISGSDEDDESNVLSITFENIAAGRVLRTSKSTEVGAERQRADKLIVTPASCPMIRHDGDDEKEVRGKDADGEQSNKPLCSTSLWPRTATLKPATPRRTTTMLTSIRKTLWGKLSYASGETRMIRQSSASITTSASAGQGVDSQRKVCTAFGLFMYYMNAWGLTYFDVLLQCDEELHIIPQSSKEWLVLEDCLWDLDMSAARSPGNPLLQTDLISYDADDILSRLLQEVCSCPMNAIWYSKLTNTVLVDLQDDSLCSECLSYLRIEDLARLTKVNFRLHSRLVDSAPIWKKCIRSGGLSPAIRSSLWLSVFYESTPWRSSAIVSHYLSADRRRSMYDQLLTKEGTRLADEVIGEGPSSINEDAQLAIWFREIDVDVVRTCHRTICAKVMPRTFSTMPTAADNEDSIESILKEMVNTIVRTEKEDTSLCDSYKSPSTNFTSVHARNLDLEAKMRRVLRAYVVYNPRVGYCQGMGFLVRLLAEVADDEADIFWLFVGFSEPENDQNLYEPGMAVLQPYLSKFELLLSIHMPKLFSHFQAEGVHVAAFCTRWFLTFFSSFEALAPTLVTRLLDIFIIDGWRIMFSFSLVILDELQKQLLKCDMEGILRILQFPRSYMPEPDQLRQQQLVRHALAFSVTRAMNSI</sequence>
<reference evidence="4 5" key="1">
    <citation type="submission" date="2018-06" db="EMBL/GenBank/DDBJ databases">
        <title>Comparative genomics of downy mildews reveals potential adaptations to biotrophy.</title>
        <authorList>
            <person name="Fletcher K."/>
            <person name="Klosterman S.J."/>
            <person name="Derevnina L."/>
            <person name="Martin F."/>
            <person name="Koike S."/>
            <person name="Reyes Chin-Wo S."/>
            <person name="Mou B."/>
            <person name="Michelmore R."/>
        </authorList>
    </citation>
    <scope>NUCLEOTIDE SEQUENCE [LARGE SCALE GENOMIC DNA]</scope>
    <source>
        <strain evidence="4 5">R13</strain>
    </source>
</reference>
<feature type="transmembrane region" description="Helical" evidence="2">
    <location>
        <begin position="93"/>
        <end position="112"/>
    </location>
</feature>
<dbReference type="GO" id="GO:0005096">
    <property type="term" value="F:GTPase activator activity"/>
    <property type="evidence" value="ECO:0007669"/>
    <property type="project" value="TreeGrafter"/>
</dbReference>
<dbReference type="InterPro" id="IPR050302">
    <property type="entry name" value="Rab_GAP_TBC_domain"/>
</dbReference>
<keyword evidence="2" id="KW-1133">Transmembrane helix</keyword>
<gene>
    <name evidence="4" type="ORF">DD237_008100</name>
</gene>
<dbReference type="InterPro" id="IPR000195">
    <property type="entry name" value="Rab-GAP-TBC_dom"/>
</dbReference>
<dbReference type="GO" id="GO:0031267">
    <property type="term" value="F:small GTPase binding"/>
    <property type="evidence" value="ECO:0007669"/>
    <property type="project" value="TreeGrafter"/>
</dbReference>
<dbReference type="AlphaFoldDB" id="A0A3R7Y3V9"/>
<keyword evidence="2" id="KW-0472">Membrane</keyword>
<dbReference type="InterPro" id="IPR035969">
    <property type="entry name" value="Rab-GAP_TBC_sf"/>
</dbReference>
<dbReference type="SUPFAM" id="SSF47923">
    <property type="entry name" value="Ypt/Rab-GAP domain of gyp1p"/>
    <property type="match status" value="2"/>
</dbReference>
<evidence type="ECO:0000313" key="4">
    <source>
        <dbReference type="EMBL" id="RQM11384.1"/>
    </source>
</evidence>
<dbReference type="Pfam" id="PF00566">
    <property type="entry name" value="RabGAP-TBC"/>
    <property type="match status" value="1"/>
</dbReference>
<dbReference type="VEuPathDB" id="FungiDB:DD237_008100"/>
<dbReference type="PROSITE" id="PS50086">
    <property type="entry name" value="TBC_RABGAP"/>
    <property type="match status" value="1"/>
</dbReference>
<feature type="region of interest" description="Disordered" evidence="1">
    <location>
        <begin position="354"/>
        <end position="381"/>
    </location>
</feature>
<dbReference type="PANTHER" id="PTHR47219">
    <property type="entry name" value="RAB GTPASE-ACTIVATING PROTEIN 1-LIKE"/>
    <property type="match status" value="1"/>
</dbReference>
<comment type="caution">
    <text evidence="4">The sequence shown here is derived from an EMBL/GenBank/DDBJ whole genome shotgun (WGS) entry which is preliminary data.</text>
</comment>
<dbReference type="PANTHER" id="PTHR47219:SF9">
    <property type="entry name" value="GTPASE ACTIVATING PROTEIN AND CENTROSOME-ASSOCIATED, ISOFORM B"/>
    <property type="match status" value="1"/>
</dbReference>
<evidence type="ECO:0000256" key="1">
    <source>
        <dbReference type="SAM" id="MobiDB-lite"/>
    </source>
</evidence>
<evidence type="ECO:0000256" key="2">
    <source>
        <dbReference type="SAM" id="Phobius"/>
    </source>
</evidence>
<organism evidence="4 5">
    <name type="scientific">Peronospora effusa</name>
    <dbReference type="NCBI Taxonomy" id="542832"/>
    <lineage>
        <taxon>Eukaryota</taxon>
        <taxon>Sar</taxon>
        <taxon>Stramenopiles</taxon>
        <taxon>Oomycota</taxon>
        <taxon>Peronosporomycetes</taxon>
        <taxon>Peronosporales</taxon>
        <taxon>Peronosporaceae</taxon>
        <taxon>Peronospora</taxon>
    </lineage>
</organism>
<dbReference type="Gene3D" id="1.10.8.270">
    <property type="entry name" value="putative rabgap domain of human tbc1 domain family member 14 like domains"/>
    <property type="match status" value="1"/>
</dbReference>
<accession>A0A3R7Y3V9</accession>
<proteinExistence type="predicted"/>
<name>A0A3R7Y3V9_9STRA</name>
<evidence type="ECO:0000313" key="5">
    <source>
        <dbReference type="Proteomes" id="UP000286097"/>
    </source>
</evidence>
<dbReference type="SMART" id="SM00164">
    <property type="entry name" value="TBC"/>
    <property type="match status" value="1"/>
</dbReference>
<dbReference type="EMBL" id="QKXF01000439">
    <property type="protein sequence ID" value="RQM11384.1"/>
    <property type="molecule type" value="Genomic_DNA"/>
</dbReference>
<dbReference type="Gene3D" id="1.10.472.80">
    <property type="entry name" value="Ypt/Rab-GAP domain of gyp1p, domain 3"/>
    <property type="match status" value="1"/>
</dbReference>
<feature type="domain" description="Rab-GAP TBC" evidence="3">
    <location>
        <begin position="599"/>
        <end position="878"/>
    </location>
</feature>
<dbReference type="Proteomes" id="UP000286097">
    <property type="component" value="Unassembled WGS sequence"/>
</dbReference>
<keyword evidence="2" id="KW-0812">Transmembrane</keyword>
<evidence type="ECO:0000259" key="3">
    <source>
        <dbReference type="PROSITE" id="PS50086"/>
    </source>
</evidence>